<accession>A0A2U1NPE6</accession>
<dbReference type="InterPro" id="IPR018362">
    <property type="entry name" value="CCAAT-binding_factor_CS"/>
</dbReference>
<dbReference type="SUPFAM" id="SSF52833">
    <property type="entry name" value="Thioredoxin-like"/>
    <property type="match status" value="1"/>
</dbReference>
<evidence type="ECO:0000256" key="8">
    <source>
        <dbReference type="RuleBase" id="RU367155"/>
    </source>
</evidence>
<feature type="compositionally biased region" description="Low complexity" evidence="9">
    <location>
        <begin position="23"/>
        <end position="32"/>
    </location>
</feature>
<dbReference type="GO" id="GO:0016602">
    <property type="term" value="C:CCAAT-binding factor complex"/>
    <property type="evidence" value="ECO:0007669"/>
    <property type="project" value="InterPro"/>
</dbReference>
<keyword evidence="6 8" id="KW-0539">Nucleus</keyword>
<feature type="region of interest" description="Disordered" evidence="9">
    <location>
        <begin position="235"/>
        <end position="309"/>
    </location>
</feature>
<dbReference type="Gene3D" id="6.10.250.2430">
    <property type="match status" value="1"/>
</dbReference>
<dbReference type="SMART" id="SM00521">
    <property type="entry name" value="CBF"/>
    <property type="match status" value="1"/>
</dbReference>
<organism evidence="11 12">
    <name type="scientific">Artemisia annua</name>
    <name type="common">Sweet wormwood</name>
    <dbReference type="NCBI Taxonomy" id="35608"/>
    <lineage>
        <taxon>Eukaryota</taxon>
        <taxon>Viridiplantae</taxon>
        <taxon>Streptophyta</taxon>
        <taxon>Embryophyta</taxon>
        <taxon>Tracheophyta</taxon>
        <taxon>Spermatophyta</taxon>
        <taxon>Magnoliopsida</taxon>
        <taxon>eudicotyledons</taxon>
        <taxon>Gunneridae</taxon>
        <taxon>Pentapetalae</taxon>
        <taxon>asterids</taxon>
        <taxon>campanulids</taxon>
        <taxon>Asterales</taxon>
        <taxon>Asteraceae</taxon>
        <taxon>Asteroideae</taxon>
        <taxon>Anthemideae</taxon>
        <taxon>Artemisiinae</taxon>
        <taxon>Artemisia</taxon>
    </lineage>
</organism>
<feature type="compositionally biased region" description="Basic and acidic residues" evidence="9">
    <location>
        <begin position="290"/>
        <end position="305"/>
    </location>
</feature>
<dbReference type="Proteomes" id="UP000245207">
    <property type="component" value="Unassembled WGS sequence"/>
</dbReference>
<keyword evidence="12" id="KW-1185">Reference proteome</keyword>
<evidence type="ECO:0000256" key="5">
    <source>
        <dbReference type="ARBA" id="ARBA00023163"/>
    </source>
</evidence>
<comment type="caution">
    <text evidence="11">The sequence shown here is derived from an EMBL/GenBank/DDBJ whole genome shotgun (WGS) entry which is preliminary data.</text>
</comment>
<evidence type="ECO:0000313" key="11">
    <source>
        <dbReference type="EMBL" id="PWA75374.1"/>
    </source>
</evidence>
<dbReference type="InterPro" id="IPR013766">
    <property type="entry name" value="Thioredoxin_domain"/>
</dbReference>
<keyword evidence="5 8" id="KW-0804">Transcription</keyword>
<comment type="similarity">
    <text evidence="8">Belongs to the NFYA/HAP2 subunit family.</text>
</comment>
<feature type="region of interest" description="Disordered" evidence="9">
    <location>
        <begin position="23"/>
        <end position="55"/>
    </location>
</feature>
<comment type="subcellular location">
    <subcellularLocation>
        <location evidence="1 8">Nucleus</location>
    </subcellularLocation>
</comment>
<feature type="compositionally biased region" description="Polar residues" evidence="9">
    <location>
        <begin position="274"/>
        <end position="284"/>
    </location>
</feature>
<evidence type="ECO:0000313" key="12">
    <source>
        <dbReference type="Proteomes" id="UP000245207"/>
    </source>
</evidence>
<dbReference type="GO" id="GO:0003700">
    <property type="term" value="F:DNA-binding transcription factor activity"/>
    <property type="evidence" value="ECO:0007669"/>
    <property type="project" value="UniProtKB-UniRule"/>
</dbReference>
<dbReference type="AlphaFoldDB" id="A0A2U1NPE6"/>
<feature type="domain" description="Thioredoxin" evidence="10">
    <location>
        <begin position="373"/>
        <end position="531"/>
    </location>
</feature>
<gene>
    <name evidence="11" type="ORF">CTI12_AA243420</name>
</gene>
<keyword evidence="2 8" id="KW-0805">Transcription regulation</keyword>
<dbReference type="PROSITE" id="PS51352">
    <property type="entry name" value="THIOREDOXIN_2"/>
    <property type="match status" value="1"/>
</dbReference>
<dbReference type="InterPro" id="IPR001289">
    <property type="entry name" value="NFYA"/>
</dbReference>
<evidence type="ECO:0000256" key="6">
    <source>
        <dbReference type="ARBA" id="ARBA00023242"/>
    </source>
</evidence>
<dbReference type="InterPro" id="IPR036249">
    <property type="entry name" value="Thioredoxin-like_sf"/>
</dbReference>
<dbReference type="EMBL" id="PKPP01002422">
    <property type="protein sequence ID" value="PWA75374.1"/>
    <property type="molecule type" value="Genomic_DNA"/>
</dbReference>
<dbReference type="OrthoDB" id="72053at2759"/>
<evidence type="ECO:0000256" key="1">
    <source>
        <dbReference type="ARBA" id="ARBA00004123"/>
    </source>
</evidence>
<name>A0A2U1NPE6_ARTAN</name>
<dbReference type="Pfam" id="PF00085">
    <property type="entry name" value="Thioredoxin"/>
    <property type="match status" value="1"/>
</dbReference>
<dbReference type="Gene3D" id="3.40.30.10">
    <property type="entry name" value="Glutaredoxin"/>
    <property type="match status" value="1"/>
</dbReference>
<keyword evidence="4" id="KW-0010">Activator</keyword>
<evidence type="ECO:0000256" key="9">
    <source>
        <dbReference type="SAM" id="MobiDB-lite"/>
    </source>
</evidence>
<dbReference type="PROSITE" id="PS51152">
    <property type="entry name" value="NFYA_HAP2_2"/>
    <property type="match status" value="1"/>
</dbReference>
<dbReference type="PANTHER" id="PTHR12632">
    <property type="entry name" value="TRANSCRIPTION FACTOR NF-Y ALPHA-RELATED"/>
    <property type="match status" value="1"/>
</dbReference>
<evidence type="ECO:0000256" key="3">
    <source>
        <dbReference type="ARBA" id="ARBA00023125"/>
    </source>
</evidence>
<evidence type="ECO:0000259" key="10">
    <source>
        <dbReference type="PROSITE" id="PS51352"/>
    </source>
</evidence>
<sequence length="547" mass="61401">MVFKALLKQQLESSVFSMAIQANSSDSSSAEQSLDRESESDEVVSEEEDEVSKETQAADLNNTACGFYVSAPDSQLLLAHLILRCLSDSFIMIFLYMLQTHLHTDSYDSASSRFLSSSTYSYGKQQKDIQQGVPNMLASNGETLGQASQHQLVGHSIACAPNPYCDPYYGGMMTAYGQPMVHPQFLEMHQARMPLPLEMAQEPVYVNAKQYNAILRRRQSRAKAELEKKLIKDRKPYLHESRHQHAMRRVRGSGGRFAKKTEVNSGNRADVDKNTTASSQSLNQAGVKRVRSESTESLDPRKETSRGNLVNSLSTRTYLDEGRISSFSRSTMCTKFVIGVRKNCLSGGNIENCRERSKLVSDHFNIFAETNTRLTGNKSPKQNLRKTIEEADLIMKSDHRIIATLFLISSLIILSLLVHHTNAEVITLTESTFFDKVKEKDTAWFVKFCVPWCKHCKKLGSLWDDFGKTMEGEDEIEVGEVDCGTNKPLCSKVKIGSYPTFKLFYNGEEVARYRGTKDVESLKTFVLEETEKAAAAANAELEDDKDL</sequence>
<evidence type="ECO:0000256" key="4">
    <source>
        <dbReference type="ARBA" id="ARBA00023159"/>
    </source>
</evidence>
<dbReference type="STRING" id="35608.A0A2U1NPE6"/>
<dbReference type="PROSITE" id="PS00686">
    <property type="entry name" value="NFYA_HAP2_1"/>
    <property type="match status" value="1"/>
</dbReference>
<dbReference type="GO" id="GO:0003677">
    <property type="term" value="F:DNA binding"/>
    <property type="evidence" value="ECO:0007669"/>
    <property type="project" value="UniProtKB-KW"/>
</dbReference>
<feature type="compositionally biased region" description="Acidic residues" evidence="9">
    <location>
        <begin position="38"/>
        <end position="51"/>
    </location>
</feature>
<dbReference type="PRINTS" id="PR00616">
    <property type="entry name" value="CCAATSUBUNTB"/>
</dbReference>
<evidence type="ECO:0000256" key="7">
    <source>
        <dbReference type="ARBA" id="ARBA00025911"/>
    </source>
</evidence>
<protein>
    <recommendedName>
        <fullName evidence="8">Nuclear transcription factor Y subunit</fullName>
    </recommendedName>
</protein>
<dbReference type="Pfam" id="PF02045">
    <property type="entry name" value="CBFB_NFYA"/>
    <property type="match status" value="1"/>
</dbReference>
<proteinExistence type="inferred from homology"/>
<keyword evidence="3 8" id="KW-0238">DNA-binding</keyword>
<comment type="function">
    <text evidence="8">Component of the sequence-specific heterotrimeric transcription factor (NF-Y) which specifically recognizes a 5'-CCAAT-3' box motif found in the promoters of its target genes.</text>
</comment>
<comment type="subunit">
    <text evidence="7">Heterotrimeric transcription factor composed of three components, NF-YA, NF-YB and NF-YC. NF-YB and NF-YC must interact and dimerize for NF-YA association and DNA binding.</text>
</comment>
<reference evidence="11 12" key="1">
    <citation type="journal article" date="2018" name="Mol. Plant">
        <title>The genome of Artemisia annua provides insight into the evolution of Asteraceae family and artemisinin biosynthesis.</title>
        <authorList>
            <person name="Shen Q."/>
            <person name="Zhang L."/>
            <person name="Liao Z."/>
            <person name="Wang S."/>
            <person name="Yan T."/>
            <person name="Shi P."/>
            <person name="Liu M."/>
            <person name="Fu X."/>
            <person name="Pan Q."/>
            <person name="Wang Y."/>
            <person name="Lv Z."/>
            <person name="Lu X."/>
            <person name="Zhang F."/>
            <person name="Jiang W."/>
            <person name="Ma Y."/>
            <person name="Chen M."/>
            <person name="Hao X."/>
            <person name="Li L."/>
            <person name="Tang Y."/>
            <person name="Lv G."/>
            <person name="Zhou Y."/>
            <person name="Sun X."/>
            <person name="Brodelius P.E."/>
            <person name="Rose J.K.C."/>
            <person name="Tang K."/>
        </authorList>
    </citation>
    <scope>NUCLEOTIDE SEQUENCE [LARGE SCALE GENOMIC DNA]</scope>
    <source>
        <strain evidence="12">cv. Huhao1</strain>
        <tissue evidence="11">Leaf</tissue>
    </source>
</reference>
<dbReference type="CDD" id="cd02961">
    <property type="entry name" value="PDI_a_family"/>
    <property type="match status" value="1"/>
</dbReference>
<evidence type="ECO:0000256" key="2">
    <source>
        <dbReference type="ARBA" id="ARBA00023015"/>
    </source>
</evidence>